<keyword evidence="2" id="KW-0808">Transferase</keyword>
<dbReference type="Pfam" id="PF00494">
    <property type="entry name" value="SQS_PSY"/>
    <property type="match status" value="1"/>
</dbReference>
<evidence type="ECO:0000313" key="3">
    <source>
        <dbReference type="Proteomes" id="UP001165652"/>
    </source>
</evidence>
<dbReference type="Proteomes" id="UP001165652">
    <property type="component" value="Unassembled WGS sequence"/>
</dbReference>
<reference evidence="2" key="1">
    <citation type="journal article" date="2023" name="Microbiol Resour">
        <title>Genome Sequences of Rhodoplanes serenus and Two Thermotolerant Strains, Rhodoplanes tepidamans and 'Rhodoplanes cryptolactis,' Further Refine the Genus.</title>
        <authorList>
            <person name="Rayyan A.A."/>
            <person name="Kyndt J.A."/>
        </authorList>
    </citation>
    <scope>NUCLEOTIDE SEQUENCE</scope>
    <source>
        <strain evidence="2">DSM 9987</strain>
    </source>
</reference>
<dbReference type="InterPro" id="IPR033904">
    <property type="entry name" value="Trans_IPPS_HH"/>
</dbReference>
<organism evidence="2 3">
    <name type="scientific">Rhodoplanes tepidamans</name>
    <name type="common">Rhodoplanes cryptolactis</name>
    <dbReference type="NCBI Taxonomy" id="200616"/>
    <lineage>
        <taxon>Bacteria</taxon>
        <taxon>Pseudomonadati</taxon>
        <taxon>Pseudomonadota</taxon>
        <taxon>Alphaproteobacteria</taxon>
        <taxon>Hyphomicrobiales</taxon>
        <taxon>Nitrobacteraceae</taxon>
        <taxon>Rhodoplanes</taxon>
    </lineage>
</organism>
<dbReference type="RefSeq" id="WP_272776820.1">
    <property type="nucleotide sequence ID" value="NZ_JAQQLI010000012.1"/>
</dbReference>
<accession>A0ABT5J8J1</accession>
<name>A0ABT5J8J1_RHOTP</name>
<dbReference type="SFLD" id="SFLDS00005">
    <property type="entry name" value="Isoprenoid_Synthase_Type_I"/>
    <property type="match status" value="1"/>
</dbReference>
<reference evidence="2" key="2">
    <citation type="submission" date="2023-02" db="EMBL/GenBank/DDBJ databases">
        <authorList>
            <person name="Rayyan A."/>
            <person name="Meyer T."/>
            <person name="Kyndt J.A."/>
        </authorList>
    </citation>
    <scope>NUCLEOTIDE SEQUENCE</scope>
    <source>
        <strain evidence="2">DSM 9987</strain>
    </source>
</reference>
<dbReference type="InterPro" id="IPR008949">
    <property type="entry name" value="Isoprenoid_synthase_dom_sf"/>
</dbReference>
<dbReference type="Gene3D" id="1.10.600.10">
    <property type="entry name" value="Farnesyl Diphosphate Synthase"/>
    <property type="match status" value="1"/>
</dbReference>
<evidence type="ECO:0000313" key="2">
    <source>
        <dbReference type="EMBL" id="MDC7785971.1"/>
    </source>
</evidence>
<keyword evidence="3" id="KW-1185">Reference proteome</keyword>
<sequence length="304" mass="33014">MTVSAAELRSGKGSHDENFPVASWIVHPRHRPAILAFYEFVRVADDIADHPGLPEADKLAYLDRLEGSLLGRGASEPEGVALKIALADRALSPHHARDLLTAFRLDVTKRRYTDFDDLIDYCSVSAMPVGRFVLDVHGERGSTWDANDRLCAALQIINHLQDCAKDFRSLDRVYIPLDTFAAHGAAVEDLGAAQASPALKACIADLATRTEGLLGESRVFSSLIRDRRLALEVAVIQTLAERLTGMLKVRDPLSERVHLGKPEVAAFGLVGIVRGLLGRLRRPSAAAAAPAPPAADPANQRRRS</sequence>
<dbReference type="PANTHER" id="PTHR31480">
    <property type="entry name" value="BIFUNCTIONAL LYCOPENE CYCLASE/PHYTOENE SYNTHASE"/>
    <property type="match status" value="1"/>
</dbReference>
<dbReference type="CDD" id="cd00683">
    <property type="entry name" value="Trans_IPPS_HH"/>
    <property type="match status" value="1"/>
</dbReference>
<dbReference type="SUPFAM" id="SSF48576">
    <property type="entry name" value="Terpenoid synthases"/>
    <property type="match status" value="1"/>
</dbReference>
<dbReference type="SFLD" id="SFLDG01018">
    <property type="entry name" value="Squalene/Phytoene_Synthase_Lik"/>
    <property type="match status" value="1"/>
</dbReference>
<proteinExistence type="predicted"/>
<dbReference type="InterPro" id="IPR002060">
    <property type="entry name" value="Squ/phyt_synthse"/>
</dbReference>
<evidence type="ECO:0000256" key="1">
    <source>
        <dbReference type="SAM" id="MobiDB-lite"/>
    </source>
</evidence>
<dbReference type="SFLD" id="SFLDG01212">
    <property type="entry name" value="Phytoene_synthase_like"/>
    <property type="match status" value="1"/>
</dbReference>
<protein>
    <submittedName>
        <fullName evidence="2">Squalene synthase HpnC</fullName>
        <ecNumber evidence="2">2.5.1.21</ecNumber>
    </submittedName>
</protein>
<dbReference type="EMBL" id="JAQQLI010000012">
    <property type="protein sequence ID" value="MDC7785971.1"/>
    <property type="molecule type" value="Genomic_DNA"/>
</dbReference>
<dbReference type="GO" id="GO:0051996">
    <property type="term" value="F:squalene synthase [NAD(P)H] activity"/>
    <property type="evidence" value="ECO:0007669"/>
    <property type="project" value="UniProtKB-EC"/>
</dbReference>
<gene>
    <name evidence="2" type="primary">hpnC</name>
    <name evidence="2" type="ORF">PQJ73_09790</name>
</gene>
<dbReference type="InterPro" id="IPR044843">
    <property type="entry name" value="Trans_IPPS_bact-type"/>
</dbReference>
<dbReference type="EC" id="2.5.1.21" evidence="2"/>
<comment type="caution">
    <text evidence="2">The sequence shown here is derived from an EMBL/GenBank/DDBJ whole genome shotgun (WGS) entry which is preliminary data.</text>
</comment>
<dbReference type="InterPro" id="IPR017827">
    <property type="entry name" value="HSQ_synthase_HpnC"/>
</dbReference>
<dbReference type="NCBIfam" id="TIGR03464">
    <property type="entry name" value="HpnC"/>
    <property type="match status" value="1"/>
</dbReference>
<feature type="region of interest" description="Disordered" evidence="1">
    <location>
        <begin position="284"/>
        <end position="304"/>
    </location>
</feature>